<gene>
    <name evidence="1" type="ORF">C5L39_05960</name>
</gene>
<organism evidence="1 2">
    <name type="scientific">Corynebacterium alimapuense</name>
    <dbReference type="NCBI Taxonomy" id="1576874"/>
    <lineage>
        <taxon>Bacteria</taxon>
        <taxon>Bacillati</taxon>
        <taxon>Actinomycetota</taxon>
        <taxon>Actinomycetes</taxon>
        <taxon>Mycobacteriales</taxon>
        <taxon>Corynebacteriaceae</taxon>
        <taxon>Corynebacterium</taxon>
    </lineage>
</organism>
<dbReference type="Proteomes" id="UP000266975">
    <property type="component" value="Unassembled WGS sequence"/>
</dbReference>
<name>A0A3M8K6J7_9CORY</name>
<dbReference type="EMBL" id="PTJO01000004">
    <property type="protein sequence ID" value="RNE48843.1"/>
    <property type="molecule type" value="Genomic_DNA"/>
</dbReference>
<sequence length="153" mass="16173">MGIITAVLVVWVVVLAVIVGARSTAAETQFSSAGALERSVAAVEEEGMGVVGVSPADIYGEEWIAAAIVCPFNTEEDIARDFEADASELNLGAEGVPEDINYLLLRSADGGQAFDRINRSEIDLCTVSLGGYFDARVMMPLSATEEGGWELLT</sequence>
<reference evidence="1 2" key="1">
    <citation type="submission" date="2018-02" db="EMBL/GenBank/DDBJ databases">
        <title>Corynebacterium alimpuense sp. nov., a marine obligate actinomycete isolated from sediments of Valparaiso bay, Chile.</title>
        <authorList>
            <person name="Claverias F."/>
            <person name="Gonzales-Siles L."/>
            <person name="Salva-Serra F."/>
            <person name="Inganaes E."/>
            <person name="Molin K."/>
            <person name="Cumsille A."/>
            <person name="Undabarrena A."/>
            <person name="Couve E."/>
            <person name="Moore E.R.B."/>
            <person name="Gomila M."/>
            <person name="Camara B."/>
        </authorList>
    </citation>
    <scope>NUCLEOTIDE SEQUENCE [LARGE SCALE GENOMIC DNA]</scope>
    <source>
        <strain evidence="1 2">CCUG 69366</strain>
    </source>
</reference>
<proteinExistence type="predicted"/>
<evidence type="ECO:0000313" key="1">
    <source>
        <dbReference type="EMBL" id="RNE48843.1"/>
    </source>
</evidence>
<comment type="caution">
    <text evidence="1">The sequence shown here is derived from an EMBL/GenBank/DDBJ whole genome shotgun (WGS) entry which is preliminary data.</text>
</comment>
<keyword evidence="2" id="KW-1185">Reference proteome</keyword>
<evidence type="ECO:0000313" key="2">
    <source>
        <dbReference type="Proteomes" id="UP000266975"/>
    </source>
</evidence>
<protein>
    <submittedName>
        <fullName evidence="1">Uncharacterized protein</fullName>
    </submittedName>
</protein>
<dbReference type="AlphaFoldDB" id="A0A3M8K6J7"/>
<accession>A0A3M8K6J7</accession>